<protein>
    <recommendedName>
        <fullName evidence="6">NAD(P)-binding protein</fullName>
    </recommendedName>
</protein>
<evidence type="ECO:0000256" key="1">
    <source>
        <dbReference type="ARBA" id="ARBA00006484"/>
    </source>
</evidence>
<dbReference type="InterPro" id="IPR051911">
    <property type="entry name" value="SDR_oxidoreductase"/>
</dbReference>
<sequence length="285" mass="30384">MSTQKVILITGASNGLGLSLAKAALAANHKVLATMRTPSSAPTALTHPNCTIHPLDVTSPTLETDLEPCLATYGHVDVLINNAGYGYGGPLEDCDFDAARKMFETLFWGPMRLSKALIPHFRAQGGGHIVNITSTEGISGQPALSFYSASKHALEGASEALAGELAPFGIKVIIVQPGGMRTGFMEPGRMSSSPVSKYYENTPADWVMTAVRGMDGKQSLDPEKCARVILEAVQGGGEGWSMGEFLRLPLGREFLGRWEGKMEMVGKNVRALEGVARSADFEEGK</sequence>
<gene>
    <name evidence="4" type="ORF">PRZ48_002424</name>
</gene>
<name>A0ABR0F4P9_ZASCE</name>
<evidence type="ECO:0008006" key="6">
    <source>
        <dbReference type="Google" id="ProtNLM"/>
    </source>
</evidence>
<dbReference type="CDD" id="cd05374">
    <property type="entry name" value="17beta-HSD-like_SDR_c"/>
    <property type="match status" value="1"/>
</dbReference>
<dbReference type="PANTHER" id="PTHR43976:SF16">
    <property type="entry name" value="SHORT-CHAIN DEHYDROGENASE_REDUCTASE FAMILY PROTEIN"/>
    <property type="match status" value="1"/>
</dbReference>
<evidence type="ECO:0000313" key="5">
    <source>
        <dbReference type="Proteomes" id="UP001305779"/>
    </source>
</evidence>
<dbReference type="Proteomes" id="UP001305779">
    <property type="component" value="Unassembled WGS sequence"/>
</dbReference>
<proteinExistence type="inferred from homology"/>
<dbReference type="InterPro" id="IPR002347">
    <property type="entry name" value="SDR_fam"/>
</dbReference>
<dbReference type="InterPro" id="IPR036291">
    <property type="entry name" value="NAD(P)-bd_dom_sf"/>
</dbReference>
<evidence type="ECO:0000256" key="3">
    <source>
        <dbReference type="RuleBase" id="RU000363"/>
    </source>
</evidence>
<evidence type="ECO:0000256" key="2">
    <source>
        <dbReference type="ARBA" id="ARBA00023002"/>
    </source>
</evidence>
<comment type="similarity">
    <text evidence="1 3">Belongs to the short-chain dehydrogenases/reductases (SDR) family.</text>
</comment>
<comment type="caution">
    <text evidence="4">The sequence shown here is derived from an EMBL/GenBank/DDBJ whole genome shotgun (WGS) entry which is preliminary data.</text>
</comment>
<dbReference type="EMBL" id="JAXOVC010000001">
    <property type="protein sequence ID" value="KAK4508685.1"/>
    <property type="molecule type" value="Genomic_DNA"/>
</dbReference>
<dbReference type="SUPFAM" id="SSF51735">
    <property type="entry name" value="NAD(P)-binding Rossmann-fold domains"/>
    <property type="match status" value="1"/>
</dbReference>
<evidence type="ECO:0000313" key="4">
    <source>
        <dbReference type="EMBL" id="KAK4508685.1"/>
    </source>
</evidence>
<dbReference type="PRINTS" id="PR00080">
    <property type="entry name" value="SDRFAMILY"/>
</dbReference>
<dbReference type="Gene3D" id="3.40.50.720">
    <property type="entry name" value="NAD(P)-binding Rossmann-like Domain"/>
    <property type="match status" value="1"/>
</dbReference>
<keyword evidence="2" id="KW-0560">Oxidoreductase</keyword>
<dbReference type="Pfam" id="PF00106">
    <property type="entry name" value="adh_short"/>
    <property type="match status" value="1"/>
</dbReference>
<organism evidence="4 5">
    <name type="scientific">Zasmidium cellare</name>
    <name type="common">Wine cellar mold</name>
    <name type="synonym">Racodium cellare</name>
    <dbReference type="NCBI Taxonomy" id="395010"/>
    <lineage>
        <taxon>Eukaryota</taxon>
        <taxon>Fungi</taxon>
        <taxon>Dikarya</taxon>
        <taxon>Ascomycota</taxon>
        <taxon>Pezizomycotina</taxon>
        <taxon>Dothideomycetes</taxon>
        <taxon>Dothideomycetidae</taxon>
        <taxon>Mycosphaerellales</taxon>
        <taxon>Mycosphaerellaceae</taxon>
        <taxon>Zasmidium</taxon>
    </lineage>
</organism>
<dbReference type="PANTHER" id="PTHR43976">
    <property type="entry name" value="SHORT CHAIN DEHYDROGENASE"/>
    <property type="match status" value="1"/>
</dbReference>
<dbReference type="PRINTS" id="PR00081">
    <property type="entry name" value="GDHRDH"/>
</dbReference>
<accession>A0ABR0F4P9</accession>
<keyword evidence="5" id="KW-1185">Reference proteome</keyword>
<reference evidence="4 5" key="1">
    <citation type="journal article" date="2023" name="G3 (Bethesda)">
        <title>A chromosome-level genome assembly of Zasmidium syzygii isolated from banana leaves.</title>
        <authorList>
            <person name="van Westerhoven A.C."/>
            <person name="Mehrabi R."/>
            <person name="Talebi R."/>
            <person name="Steentjes M.B.F."/>
            <person name="Corcolon B."/>
            <person name="Chong P.A."/>
            <person name="Kema G.H.J."/>
            <person name="Seidl M.F."/>
        </authorList>
    </citation>
    <scope>NUCLEOTIDE SEQUENCE [LARGE SCALE GENOMIC DNA]</scope>
    <source>
        <strain evidence="4 5">P124</strain>
    </source>
</reference>